<proteinExistence type="inferred from homology"/>
<dbReference type="InterPro" id="IPR007801">
    <property type="entry name" value="MbnB/TglH/ChrH"/>
</dbReference>
<evidence type="ECO:0000256" key="1">
    <source>
        <dbReference type="HAMAP-Rule" id="MF_00697"/>
    </source>
</evidence>
<dbReference type="RefSeq" id="WP_175114828.1">
    <property type="nucleotide sequence ID" value="NZ_CADIKF010000067.1"/>
</dbReference>
<dbReference type="PANTHER" id="PTHR42194">
    <property type="entry name" value="UPF0276 PROTEIN HI_1600"/>
    <property type="match status" value="1"/>
</dbReference>
<keyword evidence="3" id="KW-1185">Reference proteome</keyword>
<evidence type="ECO:0000313" key="2">
    <source>
        <dbReference type="EMBL" id="CAB3770022.1"/>
    </source>
</evidence>
<reference evidence="2 3" key="1">
    <citation type="submission" date="2020-04" db="EMBL/GenBank/DDBJ databases">
        <authorList>
            <person name="De Canck E."/>
        </authorList>
    </citation>
    <scope>NUCLEOTIDE SEQUENCE [LARGE SCALE GENOMIC DNA]</scope>
    <source>
        <strain evidence="2 3">LMG 29739</strain>
    </source>
</reference>
<comment type="similarity">
    <text evidence="1">Belongs to the UPF0276 family.</text>
</comment>
<name>A0A6J5EXQ7_9BURK</name>
<dbReference type="Proteomes" id="UP000494329">
    <property type="component" value="Unassembled WGS sequence"/>
</dbReference>
<accession>A0A6J5EXQ7</accession>
<dbReference type="EMBL" id="CADIKF010000067">
    <property type="protein sequence ID" value="CAB3770022.1"/>
    <property type="molecule type" value="Genomic_DNA"/>
</dbReference>
<dbReference type="AlphaFoldDB" id="A0A6J5EXQ7"/>
<dbReference type="PANTHER" id="PTHR42194:SF1">
    <property type="entry name" value="UPF0276 PROTEIN HI_1600"/>
    <property type="match status" value="1"/>
</dbReference>
<dbReference type="SUPFAM" id="SSF51658">
    <property type="entry name" value="Xylose isomerase-like"/>
    <property type="match status" value="1"/>
</dbReference>
<sequence>MSGFSGTKAIRADVGPRSLTSDTAGRVGTSFKHEHLAAILDNGLIDGLFEVHAENYMGAGGPPHRMLAAIREHYPVSIHGVCMSIGGSEPLDKQHLARFRDLIARYEPALVSEHLAWSTHAGTYFNDLLPLPYTEDTLARLCRHIDQVQQAIARPILIENPSTYLAFQSSSMSESEFLTALVRRTGCRLLLDVTNVLVSATNHGYAASAYLDAFPLDHVDEIHLAGYAEQSDDEDERLLIDSHDGPVADTVWALYENVIERIGPTATLVEWDGKLPAWSVLRAQAIAAGEFMERYRLPVTTDVLNEI</sequence>
<dbReference type="InterPro" id="IPR036237">
    <property type="entry name" value="Xyl_isomerase-like_sf"/>
</dbReference>
<evidence type="ECO:0000313" key="3">
    <source>
        <dbReference type="Proteomes" id="UP000494329"/>
    </source>
</evidence>
<dbReference type="Gene3D" id="3.20.20.150">
    <property type="entry name" value="Divalent-metal-dependent TIM barrel enzymes"/>
    <property type="match status" value="1"/>
</dbReference>
<dbReference type="NCBIfam" id="NF003818">
    <property type="entry name" value="PRK05409.1"/>
    <property type="match status" value="1"/>
</dbReference>
<organism evidence="2 3">
    <name type="scientific">Paraburkholderia solisilvae</name>
    <dbReference type="NCBI Taxonomy" id="624376"/>
    <lineage>
        <taxon>Bacteria</taxon>
        <taxon>Pseudomonadati</taxon>
        <taxon>Pseudomonadota</taxon>
        <taxon>Betaproteobacteria</taxon>
        <taxon>Burkholderiales</taxon>
        <taxon>Burkholderiaceae</taxon>
        <taxon>Paraburkholderia</taxon>
    </lineage>
</organism>
<gene>
    <name evidence="2" type="ORF">LMG29739_05691</name>
</gene>
<protein>
    <recommendedName>
        <fullName evidence="1">UPF0276 protein LMG29739_05691</fullName>
    </recommendedName>
</protein>
<dbReference type="Pfam" id="PF05114">
    <property type="entry name" value="MbnB_TglH_ChrH"/>
    <property type="match status" value="1"/>
</dbReference>
<dbReference type="HAMAP" id="MF_00697">
    <property type="entry name" value="UPF0276"/>
    <property type="match status" value="1"/>
</dbReference>